<dbReference type="RefSeq" id="WP_190449760.1">
    <property type="nucleotide sequence ID" value="NZ_JAMPLM010000032.1"/>
</dbReference>
<feature type="domain" description="ABM" evidence="1">
    <location>
        <begin position="7"/>
        <end position="97"/>
    </location>
</feature>
<evidence type="ECO:0000313" key="2">
    <source>
        <dbReference type="EMBL" id="MEP1061377.1"/>
    </source>
</evidence>
<keyword evidence="2" id="KW-0560">Oxidoreductase</keyword>
<gene>
    <name evidence="2" type="ORF">NDI38_23380</name>
</gene>
<dbReference type="GO" id="GO:0004497">
    <property type="term" value="F:monooxygenase activity"/>
    <property type="evidence" value="ECO:0007669"/>
    <property type="project" value="UniProtKB-KW"/>
</dbReference>
<dbReference type="Proteomes" id="UP001476950">
    <property type="component" value="Unassembled WGS sequence"/>
</dbReference>
<accession>A0ABV0KQ54</accession>
<dbReference type="Gene3D" id="3.30.70.100">
    <property type="match status" value="1"/>
</dbReference>
<evidence type="ECO:0000259" key="1">
    <source>
        <dbReference type="PROSITE" id="PS51725"/>
    </source>
</evidence>
<keyword evidence="2" id="KW-0503">Monooxygenase</keyword>
<dbReference type="InterPro" id="IPR007138">
    <property type="entry name" value="ABM_dom"/>
</dbReference>
<dbReference type="SUPFAM" id="SSF54909">
    <property type="entry name" value="Dimeric alpha+beta barrel"/>
    <property type="match status" value="1"/>
</dbReference>
<dbReference type="InterPro" id="IPR011008">
    <property type="entry name" value="Dimeric_a/b-barrel"/>
</dbReference>
<dbReference type="EMBL" id="JAMPLM010000032">
    <property type="protein sequence ID" value="MEP1061377.1"/>
    <property type="molecule type" value="Genomic_DNA"/>
</dbReference>
<dbReference type="InterPro" id="IPR038762">
    <property type="entry name" value="ABM_predict"/>
</dbReference>
<proteinExistence type="predicted"/>
<protein>
    <submittedName>
        <fullName evidence="2">Antibiotic biosynthesis monooxygenase</fullName>
    </submittedName>
</protein>
<dbReference type="PANTHER" id="PTHR40057">
    <property type="entry name" value="SLR1162 PROTEIN"/>
    <property type="match status" value="1"/>
</dbReference>
<evidence type="ECO:0000313" key="3">
    <source>
        <dbReference type="Proteomes" id="UP001476950"/>
    </source>
</evidence>
<dbReference type="PANTHER" id="PTHR40057:SF1">
    <property type="entry name" value="SLR1162 PROTEIN"/>
    <property type="match status" value="1"/>
</dbReference>
<dbReference type="PROSITE" id="PS51725">
    <property type="entry name" value="ABM"/>
    <property type="match status" value="1"/>
</dbReference>
<sequence length="122" mass="13873">MHTDPAVTVDVVQQVTRGKEQAFEALLTQMISTASTFEGYLGASVFRPSGQDEHEDRIVFKFDHLEHLKRWEHSSVRQRFLSQARHLTVDAGTFSIMTGLETWFTLPASRSTQTRSSYSRPA</sequence>
<reference evidence="2 3" key="1">
    <citation type="submission" date="2022-04" db="EMBL/GenBank/DDBJ databases">
        <title>Positive selection, recombination, and allopatry shape intraspecific diversity of widespread and dominant cyanobacteria.</title>
        <authorList>
            <person name="Wei J."/>
            <person name="Shu W."/>
            <person name="Hu C."/>
        </authorList>
    </citation>
    <scope>NUCLEOTIDE SEQUENCE [LARGE SCALE GENOMIC DNA]</scope>
    <source>
        <strain evidence="2 3">AS-A4</strain>
    </source>
</reference>
<dbReference type="Pfam" id="PF03992">
    <property type="entry name" value="ABM"/>
    <property type="match status" value="1"/>
</dbReference>
<organism evidence="2 3">
    <name type="scientific">Stenomitos frigidus AS-A4</name>
    <dbReference type="NCBI Taxonomy" id="2933935"/>
    <lineage>
        <taxon>Bacteria</taxon>
        <taxon>Bacillati</taxon>
        <taxon>Cyanobacteriota</taxon>
        <taxon>Cyanophyceae</taxon>
        <taxon>Leptolyngbyales</taxon>
        <taxon>Leptolyngbyaceae</taxon>
        <taxon>Stenomitos</taxon>
    </lineage>
</organism>
<name>A0ABV0KQ54_9CYAN</name>
<comment type="caution">
    <text evidence="2">The sequence shown here is derived from an EMBL/GenBank/DDBJ whole genome shotgun (WGS) entry which is preliminary data.</text>
</comment>
<keyword evidence="3" id="KW-1185">Reference proteome</keyword>